<feature type="domain" description="Creatinase N-terminal" evidence="2">
    <location>
        <begin position="9"/>
        <end position="140"/>
    </location>
</feature>
<dbReference type="PANTHER" id="PTHR46112:SF2">
    <property type="entry name" value="XAA-PRO AMINOPEPTIDASE P-RELATED"/>
    <property type="match status" value="1"/>
</dbReference>
<dbReference type="Pfam" id="PF00557">
    <property type="entry name" value="Peptidase_M24"/>
    <property type="match status" value="1"/>
</dbReference>
<dbReference type="CDD" id="cd01092">
    <property type="entry name" value="APP-like"/>
    <property type="match status" value="1"/>
</dbReference>
<accession>T2G7X2</accession>
<dbReference type="Gene3D" id="3.90.230.10">
    <property type="entry name" value="Creatinase/methionine aminopeptidase superfamily"/>
    <property type="match status" value="1"/>
</dbReference>
<name>T2G7X2_MEGG1</name>
<dbReference type="Pfam" id="PF01321">
    <property type="entry name" value="Creatinase_N"/>
    <property type="match status" value="1"/>
</dbReference>
<dbReference type="OrthoDB" id="9806388at2"/>
<dbReference type="EMBL" id="CP006585">
    <property type="protein sequence ID" value="AGW12675.1"/>
    <property type="molecule type" value="Genomic_DNA"/>
</dbReference>
<reference evidence="3 4" key="1">
    <citation type="journal article" date="2013" name="J. Bacteriol.">
        <title>Roles of HynAB and Ech, the only two hydrogenases found in the model sulfate reducer Desulfovibrio gigas.</title>
        <authorList>
            <person name="Morais-Silva F.O."/>
            <person name="Santos C.I."/>
            <person name="Rodrigues R."/>
            <person name="Pereira I.A."/>
            <person name="Rodrigues-Pousada C."/>
        </authorList>
    </citation>
    <scope>NUCLEOTIDE SEQUENCE [LARGE SCALE GENOMIC DNA]</scope>
    <source>
        <strain evidence="4">ATCC 19364 / DSM 1382 / NCIMB 9332 / VKM B-1759</strain>
    </source>
</reference>
<dbReference type="SUPFAM" id="SSF53092">
    <property type="entry name" value="Creatinase/prolidase N-terminal domain"/>
    <property type="match status" value="1"/>
</dbReference>
<evidence type="ECO:0000313" key="4">
    <source>
        <dbReference type="Proteomes" id="UP000016587"/>
    </source>
</evidence>
<sequence>MNSTVFAARRDRLRPLLAEKGLDALLITYAANRFYLSGFELFDGQCNESSGWLLVRTDGQDALFTDPRYEDEALRHWPAEGLVIYRGNELDRLPELVASRLAPGAVVGVEDGTLSLRQATALGNAMTLRPAEGLVERLRLHKSPEEIEAMRQACALNHAVMVRLPDLLIPGKTERELAWDIEQLFRGMGASGLSFSTIVGVNGNAALPHARPDETRIEENCLVLVDTGCRLNHYCSDQTRAFWVGDTPSPRFLEVLDQVRTAQQKALDIMRPGVALLDVYLAARNHFESLGVADRFTHGLGHGIGLETHEAPSLNSRSKGVLEPGMVVTVEPGLYYPGWGGIRWEYMVVVTEDGIDIL</sequence>
<dbReference type="Gene3D" id="3.40.350.10">
    <property type="entry name" value="Creatinase/prolidase N-terminal domain"/>
    <property type="match status" value="1"/>
</dbReference>
<dbReference type="PATRIC" id="fig|1121448.10.peg.781"/>
<evidence type="ECO:0000259" key="1">
    <source>
        <dbReference type="Pfam" id="PF00557"/>
    </source>
</evidence>
<dbReference type="SUPFAM" id="SSF55920">
    <property type="entry name" value="Creatinase/aminopeptidase"/>
    <property type="match status" value="1"/>
</dbReference>
<feature type="domain" description="Peptidase M24" evidence="1">
    <location>
        <begin position="148"/>
        <end position="352"/>
    </location>
</feature>
<dbReference type="InterPro" id="IPR000587">
    <property type="entry name" value="Creatinase_N"/>
</dbReference>
<proteinExistence type="predicted"/>
<dbReference type="eggNOG" id="COG0006">
    <property type="taxonomic scope" value="Bacteria"/>
</dbReference>
<reference evidence="4" key="2">
    <citation type="submission" date="2013-07" db="EMBL/GenBank/DDBJ databases">
        <authorList>
            <person name="Morais-Silva F.O."/>
            <person name="Rezende A.M."/>
            <person name="Pimentel C."/>
            <person name="Resende D.M."/>
            <person name="Santos C.I."/>
            <person name="Clemente C."/>
            <person name="de Oliveira L.M."/>
            <person name="da Silva S.M."/>
            <person name="Costa D.A."/>
            <person name="Varela-Raposo A."/>
            <person name="Horacio E.C.A."/>
            <person name="Matos M."/>
            <person name="Flores O."/>
            <person name="Ruiz J.C."/>
            <person name="Rodrigues-Pousada C."/>
        </authorList>
    </citation>
    <scope>NUCLEOTIDE SEQUENCE [LARGE SCALE GENOMIC DNA]</scope>
    <source>
        <strain evidence="4">ATCC 19364 / DSM 1382 / NCIMB 9332 / VKM B-1759</strain>
    </source>
</reference>
<dbReference type="AlphaFoldDB" id="T2G7X2"/>
<dbReference type="HOGENOM" id="CLU_017266_4_0_7"/>
<dbReference type="STRING" id="1121448.DGI_0780"/>
<organism evidence="3 4">
    <name type="scientific">Megalodesulfovibrio gigas (strain ATCC 19364 / DSM 1382 / NCIMB 9332 / VKM B-1759)</name>
    <name type="common">Desulfovibrio gigas</name>
    <dbReference type="NCBI Taxonomy" id="1121448"/>
    <lineage>
        <taxon>Bacteria</taxon>
        <taxon>Pseudomonadati</taxon>
        <taxon>Thermodesulfobacteriota</taxon>
        <taxon>Desulfovibrionia</taxon>
        <taxon>Desulfovibrionales</taxon>
        <taxon>Desulfovibrionaceae</taxon>
        <taxon>Megalodesulfovibrio</taxon>
    </lineage>
</organism>
<dbReference type="PANTHER" id="PTHR46112">
    <property type="entry name" value="AMINOPEPTIDASE"/>
    <property type="match status" value="1"/>
</dbReference>
<dbReference type="RefSeq" id="WP_021759361.1">
    <property type="nucleotide sequence ID" value="NC_022444.1"/>
</dbReference>
<dbReference type="Proteomes" id="UP000016587">
    <property type="component" value="Chromosome"/>
</dbReference>
<evidence type="ECO:0000259" key="2">
    <source>
        <dbReference type="Pfam" id="PF01321"/>
    </source>
</evidence>
<protein>
    <submittedName>
        <fullName evidence="3">Putative peptidase M24</fullName>
    </submittedName>
</protein>
<gene>
    <name evidence="3" type="ORF">DGI_0780</name>
</gene>
<dbReference type="InterPro" id="IPR036005">
    <property type="entry name" value="Creatinase/aminopeptidase-like"/>
</dbReference>
<dbReference type="InterPro" id="IPR050659">
    <property type="entry name" value="Peptidase_M24B"/>
</dbReference>
<dbReference type="InterPro" id="IPR029149">
    <property type="entry name" value="Creatin/AminoP/Spt16_N"/>
</dbReference>
<dbReference type="KEGG" id="dgg:DGI_0780"/>
<evidence type="ECO:0000313" key="3">
    <source>
        <dbReference type="EMBL" id="AGW12675.1"/>
    </source>
</evidence>
<dbReference type="InterPro" id="IPR000994">
    <property type="entry name" value="Pept_M24"/>
</dbReference>
<keyword evidence="4" id="KW-1185">Reference proteome</keyword>